<evidence type="ECO:0000256" key="3">
    <source>
        <dbReference type="ARBA" id="ARBA00023163"/>
    </source>
</evidence>
<dbReference type="EMBL" id="JAWDIS010000001">
    <property type="protein sequence ID" value="MDU0367235.1"/>
    <property type="molecule type" value="Genomic_DNA"/>
</dbReference>
<evidence type="ECO:0000313" key="7">
    <source>
        <dbReference type="Proteomes" id="UP001263371"/>
    </source>
</evidence>
<keyword evidence="2 4" id="KW-0238">DNA-binding</keyword>
<gene>
    <name evidence="6" type="ORF">RWH45_08400</name>
</gene>
<keyword evidence="7" id="KW-1185">Reference proteome</keyword>
<evidence type="ECO:0000313" key="6">
    <source>
        <dbReference type="EMBL" id="MDU0367235.1"/>
    </source>
</evidence>
<dbReference type="Proteomes" id="UP001263371">
    <property type="component" value="Unassembled WGS sequence"/>
</dbReference>
<dbReference type="Gene3D" id="1.10.357.10">
    <property type="entry name" value="Tetracycline Repressor, domain 2"/>
    <property type="match status" value="1"/>
</dbReference>
<dbReference type="PROSITE" id="PS50977">
    <property type="entry name" value="HTH_TETR_2"/>
    <property type="match status" value="1"/>
</dbReference>
<dbReference type="InterPro" id="IPR050109">
    <property type="entry name" value="HTH-type_TetR-like_transc_reg"/>
</dbReference>
<protein>
    <submittedName>
        <fullName evidence="6">Helix-turn-helix domain-containing protein</fullName>
    </submittedName>
</protein>
<organism evidence="6 7">
    <name type="scientific">Microbacterium galbum</name>
    <dbReference type="NCBI Taxonomy" id="3075994"/>
    <lineage>
        <taxon>Bacteria</taxon>
        <taxon>Bacillati</taxon>
        <taxon>Actinomycetota</taxon>
        <taxon>Actinomycetes</taxon>
        <taxon>Micrococcales</taxon>
        <taxon>Microbacteriaceae</taxon>
        <taxon>Microbacterium</taxon>
    </lineage>
</organism>
<dbReference type="InterPro" id="IPR009057">
    <property type="entry name" value="Homeodomain-like_sf"/>
</dbReference>
<reference evidence="6 7" key="1">
    <citation type="submission" date="2023-09" db="EMBL/GenBank/DDBJ databases">
        <title>Microbacterium fusihabitans sp. nov., Microbacterium phycihabitans sp. nov., and Microbacterium cervinum sp. nov., isolated from dried seaweeds of beach.</title>
        <authorList>
            <person name="Lee S.D."/>
        </authorList>
    </citation>
    <scope>NUCLEOTIDE SEQUENCE [LARGE SCALE GENOMIC DNA]</scope>
    <source>
        <strain evidence="6 7">KSW4-17</strain>
    </source>
</reference>
<evidence type="ECO:0000259" key="5">
    <source>
        <dbReference type="PROSITE" id="PS50977"/>
    </source>
</evidence>
<keyword evidence="1" id="KW-0805">Transcription regulation</keyword>
<feature type="domain" description="HTH tetR-type" evidence="5">
    <location>
        <begin position="17"/>
        <end position="77"/>
    </location>
</feature>
<dbReference type="PANTHER" id="PTHR30055:SF234">
    <property type="entry name" value="HTH-TYPE TRANSCRIPTIONAL REGULATOR BETI"/>
    <property type="match status" value="1"/>
</dbReference>
<keyword evidence="3" id="KW-0804">Transcription</keyword>
<dbReference type="InterPro" id="IPR001647">
    <property type="entry name" value="HTH_TetR"/>
</dbReference>
<dbReference type="SUPFAM" id="SSF46689">
    <property type="entry name" value="Homeodomain-like"/>
    <property type="match status" value="1"/>
</dbReference>
<feature type="DNA-binding region" description="H-T-H motif" evidence="4">
    <location>
        <begin position="40"/>
        <end position="59"/>
    </location>
</feature>
<dbReference type="Pfam" id="PF00440">
    <property type="entry name" value="TetR_N"/>
    <property type="match status" value="1"/>
</dbReference>
<evidence type="ECO:0000256" key="2">
    <source>
        <dbReference type="ARBA" id="ARBA00023125"/>
    </source>
</evidence>
<name>A0ABU3T786_9MICO</name>
<dbReference type="PANTHER" id="PTHR30055">
    <property type="entry name" value="HTH-TYPE TRANSCRIPTIONAL REGULATOR RUTR"/>
    <property type="match status" value="1"/>
</dbReference>
<comment type="caution">
    <text evidence="6">The sequence shown here is derived from an EMBL/GenBank/DDBJ whole genome shotgun (WGS) entry which is preliminary data.</text>
</comment>
<evidence type="ECO:0000256" key="1">
    <source>
        <dbReference type="ARBA" id="ARBA00023015"/>
    </source>
</evidence>
<dbReference type="RefSeq" id="WP_315994421.1">
    <property type="nucleotide sequence ID" value="NZ_JAWDIS010000001.1"/>
</dbReference>
<evidence type="ECO:0000256" key="4">
    <source>
        <dbReference type="PROSITE-ProRule" id="PRU00335"/>
    </source>
</evidence>
<sequence>MSTPAAPVEGLRDRRRRETAVEICAAALDLFEQKGVQGTTVDEIAARAGVSARTFFRLAGTKEDAVFIDDGRFADALAGVGDAGDGIRALLSALRDVFARELQLLDADAQARERYLRVRRLIAHEPALLGAAVRREVTSADRFVPEIAERVGLAELDVRTALGVAGLEMRTTLDEWARRYDRGEASTLEGLHREVRARLTDAV</sequence>
<proteinExistence type="predicted"/>
<accession>A0ABU3T786</accession>